<organism evidence="2 3">
    <name type="scientific">Dinghuibacter silviterrae</name>
    <dbReference type="NCBI Taxonomy" id="1539049"/>
    <lineage>
        <taxon>Bacteria</taxon>
        <taxon>Pseudomonadati</taxon>
        <taxon>Bacteroidota</taxon>
        <taxon>Chitinophagia</taxon>
        <taxon>Chitinophagales</taxon>
        <taxon>Chitinophagaceae</taxon>
        <taxon>Dinghuibacter</taxon>
    </lineage>
</organism>
<accession>A0A4R8DTA9</accession>
<feature type="region of interest" description="Disordered" evidence="1">
    <location>
        <begin position="48"/>
        <end position="123"/>
    </location>
</feature>
<protein>
    <submittedName>
        <fullName evidence="2">Uncharacterized protein</fullName>
    </submittedName>
</protein>
<dbReference type="InterPro" id="IPR045538">
    <property type="entry name" value="CIS_TMP"/>
</dbReference>
<evidence type="ECO:0000313" key="3">
    <source>
        <dbReference type="Proteomes" id="UP000294498"/>
    </source>
</evidence>
<dbReference type="AlphaFoldDB" id="A0A4R8DTA9"/>
<comment type="caution">
    <text evidence="2">The sequence shown here is derived from an EMBL/GenBank/DDBJ whole genome shotgun (WGS) entry which is preliminary data.</text>
</comment>
<keyword evidence="3" id="KW-1185">Reference proteome</keyword>
<dbReference type="Proteomes" id="UP000294498">
    <property type="component" value="Unassembled WGS sequence"/>
</dbReference>
<dbReference type="Pfam" id="PF19268">
    <property type="entry name" value="CIS_TMP"/>
    <property type="match status" value="1"/>
</dbReference>
<dbReference type="EMBL" id="SODV01000001">
    <property type="protein sequence ID" value="TDX01510.1"/>
    <property type="molecule type" value="Genomic_DNA"/>
</dbReference>
<dbReference type="RefSeq" id="WP_133994107.1">
    <property type="nucleotide sequence ID" value="NZ_SODV01000001.1"/>
</dbReference>
<evidence type="ECO:0000256" key="1">
    <source>
        <dbReference type="SAM" id="MobiDB-lite"/>
    </source>
</evidence>
<proteinExistence type="predicted"/>
<evidence type="ECO:0000313" key="2">
    <source>
        <dbReference type="EMBL" id="TDX01510.1"/>
    </source>
</evidence>
<name>A0A4R8DTA9_9BACT</name>
<reference evidence="2 3" key="1">
    <citation type="submission" date="2019-03" db="EMBL/GenBank/DDBJ databases">
        <title>Genomic Encyclopedia of Type Strains, Phase IV (KMG-IV): sequencing the most valuable type-strain genomes for metagenomic binning, comparative biology and taxonomic classification.</title>
        <authorList>
            <person name="Goeker M."/>
        </authorList>
    </citation>
    <scope>NUCLEOTIDE SEQUENCE [LARGE SCALE GENOMIC DNA]</scope>
    <source>
        <strain evidence="2 3">DSM 100059</strain>
    </source>
</reference>
<gene>
    <name evidence="2" type="ORF">EDB95_2548</name>
</gene>
<feature type="compositionally biased region" description="Low complexity" evidence="1">
    <location>
        <begin position="48"/>
        <end position="62"/>
    </location>
</feature>
<dbReference type="OrthoDB" id="1488184at2"/>
<sequence length="500" mass="55688">MYIDVDARALRRGVFRLQGILDWYAGQEWAAPSLMYLGRRSRVRPSVSVVQASSGPEAAPGHGATGGSGHGAASSAHGNAAAHGAGSGHGATPAPHSAGPGQGSAPGQGSRPSPKPRAPKKKEPLDEVQTVFLYFIEHGVLPVAHDKYTLDMIQHRLLEQLQKDPHFFGAPSGGSVFSYELLDILLNNRSALPRLLSQFGEAPLEDLYAHTMESGIVSRWTSWLSDVPGLEIRTLRWKTLLLSLSHTGGRISLDSYSKVEKGIVLYLLREMQPAQLFRWVGQLPPPKLEKLMVTLDIRLGAGADLSELLASIQEQTSYLVPPSPKTPIEETGVYVDNAGLVLLYPFLQTLFQELGWVDAMGFVQENFHQRAVLLTQYLVHTADVFPEYTLYLNKLLCGYPLDATLPLGPDEDSKREHERATQLLYTVLSQWTLNGQPVNAHVNGLRNSWLRRRGKLFRRENDWVLQVEQRAFDVILNSLSWNTRMIQLPWMREVLWVEWG</sequence>
<feature type="compositionally biased region" description="Low complexity" evidence="1">
    <location>
        <begin position="71"/>
        <end position="99"/>
    </location>
</feature>